<organism evidence="2 3">
    <name type="scientific">Nocardia cyriacigeorgica</name>
    <dbReference type="NCBI Taxonomy" id="135487"/>
    <lineage>
        <taxon>Bacteria</taxon>
        <taxon>Bacillati</taxon>
        <taxon>Actinomycetota</taxon>
        <taxon>Actinomycetes</taxon>
        <taxon>Mycobacteriales</taxon>
        <taxon>Nocardiaceae</taxon>
        <taxon>Nocardia</taxon>
    </lineage>
</organism>
<reference evidence="2 3" key="1">
    <citation type="submission" date="2020-01" db="EMBL/GenBank/DDBJ databases">
        <title>Genetics and antimicrobial susceptibilities of Nocardia species isolated from the soil; a comparison with species isolated from humans.</title>
        <authorList>
            <person name="Carrasco G."/>
            <person name="Monzon S."/>
            <person name="Sansegundo M."/>
            <person name="Garcia E."/>
            <person name="Garrido N."/>
            <person name="Medina M.J."/>
            <person name="Villalon P."/>
            <person name="Ramirez-Arocha A.C."/>
            <person name="Jimenez P."/>
            <person name="Cuesta I."/>
            <person name="Valdezate S."/>
        </authorList>
    </citation>
    <scope>NUCLEOTIDE SEQUENCE [LARGE SCALE GENOMIC DNA]</scope>
    <source>
        <strain evidence="2 3">CNM20110639</strain>
    </source>
</reference>
<dbReference type="InterPro" id="IPR000835">
    <property type="entry name" value="HTH_MarR-typ"/>
</dbReference>
<dbReference type="PANTHER" id="PTHR33164">
    <property type="entry name" value="TRANSCRIPTIONAL REGULATOR, MARR FAMILY"/>
    <property type="match status" value="1"/>
</dbReference>
<evidence type="ECO:0000313" key="3">
    <source>
        <dbReference type="Proteomes" id="UP000468928"/>
    </source>
</evidence>
<dbReference type="SUPFAM" id="SSF46785">
    <property type="entry name" value="Winged helix' DNA-binding domain"/>
    <property type="match status" value="1"/>
</dbReference>
<proteinExistence type="predicted"/>
<sequence length="218" mass="24217">MLLRVIVATQCVDYCHRARRDLRRQLFSGDQFGHCFYPYREGKYVRVHATSSVHTHAIGLSLAVPKSPTRSHPAVGAWAALLQVHARLVPELDAELRRATGLPLVWYDVLLELDGPRQLRMSDLGSRVVLSRTRVSRLVTELEAQDLVRRDANPDDGRSAFVSITEAGRTRLREAAPHYLAGIERRFAGLSVQQLEVLTGALRTVLGPAELPDPQAGA</sequence>
<dbReference type="InterPro" id="IPR039422">
    <property type="entry name" value="MarR/SlyA-like"/>
</dbReference>
<dbReference type="PROSITE" id="PS50995">
    <property type="entry name" value="HTH_MARR_2"/>
    <property type="match status" value="1"/>
</dbReference>
<evidence type="ECO:0000313" key="2">
    <source>
        <dbReference type="EMBL" id="NEW42915.1"/>
    </source>
</evidence>
<feature type="domain" description="HTH marR-type" evidence="1">
    <location>
        <begin position="78"/>
        <end position="207"/>
    </location>
</feature>
<dbReference type="InterPro" id="IPR036390">
    <property type="entry name" value="WH_DNA-bd_sf"/>
</dbReference>
<dbReference type="Gene3D" id="1.10.10.10">
    <property type="entry name" value="Winged helix-like DNA-binding domain superfamily/Winged helix DNA-binding domain"/>
    <property type="match status" value="1"/>
</dbReference>
<dbReference type="Pfam" id="PF12802">
    <property type="entry name" value="MarR_2"/>
    <property type="match status" value="1"/>
</dbReference>
<dbReference type="SMART" id="SM00347">
    <property type="entry name" value="HTH_MARR"/>
    <property type="match status" value="1"/>
</dbReference>
<comment type="caution">
    <text evidence="2">The sequence shown here is derived from an EMBL/GenBank/DDBJ whole genome shotgun (WGS) entry which is preliminary data.</text>
</comment>
<protein>
    <submittedName>
        <fullName evidence="2">MarR family transcriptional regulator</fullName>
    </submittedName>
</protein>
<dbReference type="GO" id="GO:0003700">
    <property type="term" value="F:DNA-binding transcription factor activity"/>
    <property type="evidence" value="ECO:0007669"/>
    <property type="project" value="InterPro"/>
</dbReference>
<dbReference type="EMBL" id="JAAGUZ010000001">
    <property type="protein sequence ID" value="NEW42915.1"/>
    <property type="molecule type" value="Genomic_DNA"/>
</dbReference>
<dbReference type="PANTHER" id="PTHR33164:SF43">
    <property type="entry name" value="HTH-TYPE TRANSCRIPTIONAL REPRESSOR YETL"/>
    <property type="match status" value="1"/>
</dbReference>
<dbReference type="InterPro" id="IPR036388">
    <property type="entry name" value="WH-like_DNA-bd_sf"/>
</dbReference>
<name>A0A6P1CXS8_9NOCA</name>
<evidence type="ECO:0000259" key="1">
    <source>
        <dbReference type="PROSITE" id="PS50995"/>
    </source>
</evidence>
<dbReference type="Proteomes" id="UP000468928">
    <property type="component" value="Unassembled WGS sequence"/>
</dbReference>
<dbReference type="GO" id="GO:0006950">
    <property type="term" value="P:response to stress"/>
    <property type="evidence" value="ECO:0007669"/>
    <property type="project" value="TreeGrafter"/>
</dbReference>
<accession>A0A6P1CXS8</accession>
<gene>
    <name evidence="2" type="ORF">GV789_00340</name>
</gene>
<dbReference type="AlphaFoldDB" id="A0A6P1CXS8"/>